<evidence type="ECO:0000313" key="2">
    <source>
        <dbReference type="Proteomes" id="UP000324222"/>
    </source>
</evidence>
<name>A0A5B7GE73_PORTR</name>
<protein>
    <submittedName>
        <fullName evidence="1">Uncharacterized protein</fullName>
    </submittedName>
</protein>
<evidence type="ECO:0000313" key="1">
    <source>
        <dbReference type="EMBL" id="MPC54814.1"/>
    </source>
</evidence>
<keyword evidence="2" id="KW-1185">Reference proteome</keyword>
<dbReference type="EMBL" id="VSRR010012657">
    <property type="protein sequence ID" value="MPC54814.1"/>
    <property type="molecule type" value="Genomic_DNA"/>
</dbReference>
<comment type="caution">
    <text evidence="1">The sequence shown here is derived from an EMBL/GenBank/DDBJ whole genome shotgun (WGS) entry which is preliminary data.</text>
</comment>
<sequence length="102" mass="11521">MRLITLPINSIVKGDYTQCHTTTTTTTTTTIAGTTYTTWSSLNFFIIHFCIIRGLRSNFQSVENHLSSTKPHLFLTDAQLSEATDSSPFSVPSYFWLTLSFF</sequence>
<dbReference type="AlphaFoldDB" id="A0A5B7GE73"/>
<accession>A0A5B7GE73</accession>
<gene>
    <name evidence="1" type="ORF">E2C01_048740</name>
</gene>
<organism evidence="1 2">
    <name type="scientific">Portunus trituberculatus</name>
    <name type="common">Swimming crab</name>
    <name type="synonym">Neptunus trituberculatus</name>
    <dbReference type="NCBI Taxonomy" id="210409"/>
    <lineage>
        <taxon>Eukaryota</taxon>
        <taxon>Metazoa</taxon>
        <taxon>Ecdysozoa</taxon>
        <taxon>Arthropoda</taxon>
        <taxon>Crustacea</taxon>
        <taxon>Multicrustacea</taxon>
        <taxon>Malacostraca</taxon>
        <taxon>Eumalacostraca</taxon>
        <taxon>Eucarida</taxon>
        <taxon>Decapoda</taxon>
        <taxon>Pleocyemata</taxon>
        <taxon>Brachyura</taxon>
        <taxon>Eubrachyura</taxon>
        <taxon>Portunoidea</taxon>
        <taxon>Portunidae</taxon>
        <taxon>Portuninae</taxon>
        <taxon>Portunus</taxon>
    </lineage>
</organism>
<proteinExistence type="predicted"/>
<reference evidence="1 2" key="1">
    <citation type="submission" date="2019-05" db="EMBL/GenBank/DDBJ databases">
        <title>Another draft genome of Portunus trituberculatus and its Hox gene families provides insights of decapod evolution.</title>
        <authorList>
            <person name="Jeong J.-H."/>
            <person name="Song I."/>
            <person name="Kim S."/>
            <person name="Choi T."/>
            <person name="Kim D."/>
            <person name="Ryu S."/>
            <person name="Kim W."/>
        </authorList>
    </citation>
    <scope>NUCLEOTIDE SEQUENCE [LARGE SCALE GENOMIC DNA]</scope>
    <source>
        <tissue evidence="1">Muscle</tissue>
    </source>
</reference>
<dbReference type="Proteomes" id="UP000324222">
    <property type="component" value="Unassembled WGS sequence"/>
</dbReference>